<sequence>MSELLDMEPDELRTFRQNLDLTQAELAEKLGGSRRSIEDWEAGRRQPPAMLRLALAALRFDVRPWSPITIDPRYPDRESVENAVRDRLHEVASDRAQTKFENWLGDTASLPLAEAILLGFLETATDGYNDVELRDGWDRLPKSGWRTTMVVKPALGNGLHPNVAFETRHDEHARRLAVFVDSKRPNERLPGRLRVEQALVDQGFRVMTFSGEEILADPEGCIDRITSVLYDLVDENLIAAGIISPPPRKRDEIG</sequence>
<reference evidence="2 3" key="1">
    <citation type="submission" date="2020-08" db="EMBL/GenBank/DDBJ databases">
        <title>Genomic Encyclopedia of Type Strains, Phase IV (KMG-IV): sequencing the most valuable type-strain genomes for metagenomic binning, comparative biology and taxonomic classification.</title>
        <authorList>
            <person name="Goeker M."/>
        </authorList>
    </citation>
    <scope>NUCLEOTIDE SEQUENCE [LARGE SCALE GENOMIC DNA]</scope>
    <source>
        <strain evidence="2 3">DSM 23960</strain>
    </source>
</reference>
<gene>
    <name evidence="2" type="ORF">GGR12_002090</name>
</gene>
<evidence type="ECO:0000313" key="3">
    <source>
        <dbReference type="Proteomes" id="UP000529946"/>
    </source>
</evidence>
<comment type="caution">
    <text evidence="2">The sequence shown here is derived from an EMBL/GenBank/DDBJ whole genome shotgun (WGS) entry which is preliminary data.</text>
</comment>
<dbReference type="Proteomes" id="UP000529946">
    <property type="component" value="Unassembled WGS sequence"/>
</dbReference>
<proteinExistence type="predicted"/>
<evidence type="ECO:0000259" key="1">
    <source>
        <dbReference type="PROSITE" id="PS50943"/>
    </source>
</evidence>
<dbReference type="SUPFAM" id="SSF47413">
    <property type="entry name" value="lambda repressor-like DNA-binding domains"/>
    <property type="match status" value="1"/>
</dbReference>
<keyword evidence="3" id="KW-1185">Reference proteome</keyword>
<protein>
    <submittedName>
        <fullName evidence="2">Transcriptional regulator with XRE-family HTH domain</fullName>
    </submittedName>
</protein>
<dbReference type="RefSeq" id="WP_183204341.1">
    <property type="nucleotide sequence ID" value="NZ_BAAAER010000001.1"/>
</dbReference>
<feature type="domain" description="HTH cro/C1-type" evidence="1">
    <location>
        <begin position="12"/>
        <end position="68"/>
    </location>
</feature>
<evidence type="ECO:0000313" key="2">
    <source>
        <dbReference type="EMBL" id="MBB4083224.1"/>
    </source>
</evidence>
<dbReference type="SMART" id="SM00530">
    <property type="entry name" value="HTH_XRE"/>
    <property type="match status" value="1"/>
</dbReference>
<dbReference type="GO" id="GO:0003677">
    <property type="term" value="F:DNA binding"/>
    <property type="evidence" value="ECO:0007669"/>
    <property type="project" value="InterPro"/>
</dbReference>
<dbReference type="Pfam" id="PF13560">
    <property type="entry name" value="HTH_31"/>
    <property type="match status" value="1"/>
</dbReference>
<dbReference type="PROSITE" id="PS50943">
    <property type="entry name" value="HTH_CROC1"/>
    <property type="match status" value="1"/>
</dbReference>
<dbReference type="InterPro" id="IPR010982">
    <property type="entry name" value="Lambda_DNA-bd_dom_sf"/>
</dbReference>
<name>A0A7W6NQ52_9CAUL</name>
<dbReference type="Gene3D" id="1.10.260.40">
    <property type="entry name" value="lambda repressor-like DNA-binding domains"/>
    <property type="match status" value="1"/>
</dbReference>
<dbReference type="CDD" id="cd00093">
    <property type="entry name" value="HTH_XRE"/>
    <property type="match status" value="1"/>
</dbReference>
<dbReference type="InterPro" id="IPR001387">
    <property type="entry name" value="Cro/C1-type_HTH"/>
</dbReference>
<accession>A0A7W6NQ52</accession>
<organism evidence="2 3">
    <name type="scientific">Brevundimonas lenta</name>
    <dbReference type="NCBI Taxonomy" id="424796"/>
    <lineage>
        <taxon>Bacteria</taxon>
        <taxon>Pseudomonadati</taxon>
        <taxon>Pseudomonadota</taxon>
        <taxon>Alphaproteobacteria</taxon>
        <taxon>Caulobacterales</taxon>
        <taxon>Caulobacteraceae</taxon>
        <taxon>Brevundimonas</taxon>
    </lineage>
</organism>
<dbReference type="EMBL" id="JACIDM010000002">
    <property type="protein sequence ID" value="MBB4083224.1"/>
    <property type="molecule type" value="Genomic_DNA"/>
</dbReference>
<dbReference type="AlphaFoldDB" id="A0A7W6NQ52"/>